<evidence type="ECO:0000256" key="14">
    <source>
        <dbReference type="SAM" id="Coils"/>
    </source>
</evidence>
<feature type="region of interest" description="Disordered" evidence="15">
    <location>
        <begin position="93"/>
        <end position="197"/>
    </location>
</feature>
<dbReference type="AlphaFoldDB" id="A0A317W061"/>
<feature type="compositionally biased region" description="Low complexity" evidence="15">
    <location>
        <begin position="315"/>
        <end position="334"/>
    </location>
</feature>
<feature type="compositionally biased region" description="Pro residues" evidence="15">
    <location>
        <begin position="163"/>
        <end position="177"/>
    </location>
</feature>
<gene>
    <name evidence="16" type="ORF">BO70DRAFT_397397</name>
</gene>
<comment type="caution">
    <text evidence="16">The sequence shown here is derived from an EMBL/GenBank/DDBJ whole genome shotgun (WGS) entry which is preliminary data.</text>
</comment>
<keyword evidence="11 13" id="KW-0472">Membrane</keyword>
<evidence type="ECO:0000256" key="13">
    <source>
        <dbReference type="RuleBase" id="RU364128"/>
    </source>
</evidence>
<feature type="compositionally biased region" description="Polar residues" evidence="15">
    <location>
        <begin position="114"/>
        <end position="124"/>
    </location>
</feature>
<dbReference type="Pfam" id="PF05546">
    <property type="entry name" value="She9_MDM33"/>
    <property type="match status" value="1"/>
</dbReference>
<evidence type="ECO:0000256" key="6">
    <source>
        <dbReference type="ARBA" id="ARBA00022792"/>
    </source>
</evidence>
<evidence type="ECO:0000256" key="7">
    <source>
        <dbReference type="ARBA" id="ARBA00022946"/>
    </source>
</evidence>
<feature type="region of interest" description="Disordered" evidence="15">
    <location>
        <begin position="646"/>
        <end position="673"/>
    </location>
</feature>
<feature type="region of interest" description="Disordered" evidence="15">
    <location>
        <begin position="266"/>
        <end position="371"/>
    </location>
</feature>
<feature type="transmembrane region" description="Helical" evidence="13">
    <location>
        <begin position="33"/>
        <end position="53"/>
    </location>
</feature>
<dbReference type="GO" id="GO:0007007">
    <property type="term" value="P:inner mitochondrial membrane organization"/>
    <property type="evidence" value="ECO:0007669"/>
    <property type="project" value="TreeGrafter"/>
</dbReference>
<keyword evidence="7 13" id="KW-0809">Transit peptide</keyword>
<evidence type="ECO:0000256" key="4">
    <source>
        <dbReference type="ARBA" id="ARBA00011182"/>
    </source>
</evidence>
<comment type="caution">
    <text evidence="13">Lacks conserved residue(s) required for the propagation of feature annotation.</text>
</comment>
<dbReference type="InterPro" id="IPR008839">
    <property type="entry name" value="MDM33_fungi"/>
</dbReference>
<keyword evidence="6 13" id="KW-0999">Mitochondrion inner membrane</keyword>
<dbReference type="Pfam" id="PF01679">
    <property type="entry name" value="Pmp3"/>
    <property type="match status" value="1"/>
</dbReference>
<feature type="compositionally biased region" description="Basic and acidic residues" evidence="15">
    <location>
        <begin position="273"/>
        <end position="289"/>
    </location>
</feature>
<comment type="subunit">
    <text evidence="4 13">Homooligomer.</text>
</comment>
<evidence type="ECO:0000256" key="1">
    <source>
        <dbReference type="ARBA" id="ARBA00004448"/>
    </source>
</evidence>
<evidence type="ECO:0000256" key="10">
    <source>
        <dbReference type="ARBA" id="ARBA00023128"/>
    </source>
</evidence>
<comment type="subcellular location">
    <subcellularLocation>
        <location evidence="1 13">Mitochondrion inner membrane</location>
        <topology evidence="1 13">Multi-pass membrane protein</topology>
    </subcellularLocation>
</comment>
<proteinExistence type="inferred from homology"/>
<dbReference type="GeneID" id="37068938"/>
<evidence type="ECO:0000256" key="11">
    <source>
        <dbReference type="ARBA" id="ARBA00023136"/>
    </source>
</evidence>
<dbReference type="PANTHER" id="PTHR31961:SF3">
    <property type="entry name" value="SENSITIVE TO HIGH EXPRESSION PROTEIN 9, MITOCHONDRIAL"/>
    <property type="match status" value="1"/>
</dbReference>
<dbReference type="Proteomes" id="UP000247233">
    <property type="component" value="Unassembled WGS sequence"/>
</dbReference>
<evidence type="ECO:0000256" key="3">
    <source>
        <dbReference type="ARBA" id="ARBA00009530"/>
    </source>
</evidence>
<dbReference type="RefSeq" id="XP_025398509.1">
    <property type="nucleotide sequence ID" value="XM_025546701.1"/>
</dbReference>
<dbReference type="PANTHER" id="PTHR31961">
    <property type="entry name" value="SENSITIVE TO HIGH EXPRESSION PROTEIN 9, MITOCHONDRIAL"/>
    <property type="match status" value="1"/>
</dbReference>
<feature type="transmembrane region" description="Helical" evidence="13">
    <location>
        <begin position="715"/>
        <end position="737"/>
    </location>
</feature>
<feature type="compositionally biased region" description="Gly residues" evidence="15">
    <location>
        <begin position="348"/>
        <end position="367"/>
    </location>
</feature>
<evidence type="ECO:0000256" key="15">
    <source>
        <dbReference type="SAM" id="MobiDB-lite"/>
    </source>
</evidence>
<feature type="transmembrane region" description="Helical" evidence="13">
    <location>
        <begin position="529"/>
        <end position="549"/>
    </location>
</feature>
<evidence type="ECO:0000313" key="16">
    <source>
        <dbReference type="EMBL" id="PWY79289.1"/>
    </source>
</evidence>
<evidence type="ECO:0000313" key="17">
    <source>
        <dbReference type="Proteomes" id="UP000247233"/>
    </source>
</evidence>
<dbReference type="GO" id="GO:0005743">
    <property type="term" value="C:mitochondrial inner membrane"/>
    <property type="evidence" value="ECO:0007669"/>
    <property type="project" value="UniProtKB-SubCell"/>
</dbReference>
<comment type="function">
    <text evidence="12">Required for the maintenance of the structure of the mitochondrial inner membrane. Involved in mitochondrial morphology. Causes growth arrest when highly overexpressed.</text>
</comment>
<dbReference type="EMBL" id="MSFL01000016">
    <property type="protein sequence ID" value="PWY79289.1"/>
    <property type="molecule type" value="Genomic_DNA"/>
</dbReference>
<protein>
    <recommendedName>
        <fullName evidence="13">Sensitive to high expression protein 9, mitochondrial</fullName>
    </recommendedName>
</protein>
<accession>A0A317W061</accession>
<sequence length="740" mass="81529">MCGSDIFLAILAVFFPPVAVWIKVGICTADSVINLALCCLGYVPGLLHAWYLILKYPEPDYDDPSYEPLPGQGGDAENGRATYYYVSHQPIQHPSQRDYGTVPPQHPQAHAPSPNRQQNDQAAGSSSQDPSDSRPPPTYAEAVKGDHKKVPTRSTQNRGDAIPPAPYDRPTGRPPSLPRRRPNKPTRSTTPNQRLVDDLWPQHAPAMQSMPLLLRQSLRSSLNLSRSTRPVRRPLLPAVGPKALYPPAFPRSFSVCLQCQFRTQSSLYSSPETDPRKEGKPAEQPKDTDPIILPPPEGLQTLETDAGSRPTTPPAAEGGESTQGESQSQSQGQQAEEKGNVNTEGTRTGTGAGTKNGGEGGGWGEGGLPSYLENRRSQFSKQFSTMMDNLQSNVFVAGQRLNDFTGYSGIELLKKDIHVQEERLRNARLQVRTAKDAYAAAINRRSTSQREVNELLQRKHAWSPVDLERFTHLYRNDHTNEVGEMEAQEALTQAEREAEEAAAQLSKSILSRYHEEQVWSDKIRRMSTWGTWGLMGVNVLLFLIFQIAVEPWRRKRLVKGFEEKVIEAIEKEKALGQVQILALRNDMAQHAASTTAATAAAAAAVAPSETLEIENAETTEPSVLSPIPNPAPEPTTEEVVIIQDEPEATTTRETADSPTPTTTTTTPTENKNTLDHILDTYKTQLTHISPSIESCRRYMNDLFSERQVVITQRDLSTVALQGAAAGAAIISLLAVLVRQW</sequence>
<evidence type="ECO:0000256" key="5">
    <source>
        <dbReference type="ARBA" id="ARBA00022692"/>
    </source>
</evidence>
<keyword evidence="8 13" id="KW-1133">Transmembrane helix</keyword>
<reference evidence="16 17" key="1">
    <citation type="submission" date="2016-12" db="EMBL/GenBank/DDBJ databases">
        <title>The genomes of Aspergillus section Nigri reveals drivers in fungal speciation.</title>
        <authorList>
            <consortium name="DOE Joint Genome Institute"/>
            <person name="Vesth T.C."/>
            <person name="Nybo J."/>
            <person name="Theobald S."/>
            <person name="Brandl J."/>
            <person name="Frisvad J.C."/>
            <person name="Nielsen K.F."/>
            <person name="Lyhne E.K."/>
            <person name="Kogle M.E."/>
            <person name="Kuo A."/>
            <person name="Riley R."/>
            <person name="Clum A."/>
            <person name="Nolan M."/>
            <person name="Lipzen A."/>
            <person name="Salamov A."/>
            <person name="Henrissat B."/>
            <person name="Wiebenga A."/>
            <person name="De Vries R.P."/>
            <person name="Grigoriev I.V."/>
            <person name="Mortensen U.H."/>
            <person name="Andersen M.R."/>
            <person name="Baker S.E."/>
        </authorList>
    </citation>
    <scope>NUCLEOTIDE SEQUENCE [LARGE SCALE GENOMIC DNA]</scope>
    <source>
        <strain evidence="16 17">CBS 117.55</strain>
    </source>
</reference>
<comment type="similarity">
    <text evidence="3">Belongs to the UPF0057 (PMP3) family.</text>
</comment>
<dbReference type="OrthoDB" id="5595506at2759"/>
<keyword evidence="10 13" id="KW-0496">Mitochondrion</keyword>
<keyword evidence="5 13" id="KW-0812">Transmembrane</keyword>
<feature type="compositionally biased region" description="Low complexity" evidence="15">
    <location>
        <begin position="649"/>
        <end position="668"/>
    </location>
</feature>
<keyword evidence="17" id="KW-1185">Reference proteome</keyword>
<comment type="similarity">
    <text evidence="2 13">Belongs to the SHE9 family.</text>
</comment>
<feature type="coiled-coil region" evidence="14">
    <location>
        <begin position="410"/>
        <end position="444"/>
    </location>
</feature>
<dbReference type="VEuPathDB" id="FungiDB:BO70DRAFT_397397"/>
<evidence type="ECO:0000256" key="2">
    <source>
        <dbReference type="ARBA" id="ARBA00007472"/>
    </source>
</evidence>
<keyword evidence="9 14" id="KW-0175">Coiled coil</keyword>
<evidence type="ECO:0000256" key="9">
    <source>
        <dbReference type="ARBA" id="ARBA00023054"/>
    </source>
</evidence>
<dbReference type="InterPro" id="IPR000612">
    <property type="entry name" value="PMP3"/>
</dbReference>
<dbReference type="PROSITE" id="PS01309">
    <property type="entry name" value="UPF0057"/>
    <property type="match status" value="1"/>
</dbReference>
<name>A0A317W061_9EURO</name>
<evidence type="ECO:0000256" key="12">
    <source>
        <dbReference type="ARBA" id="ARBA00024807"/>
    </source>
</evidence>
<organism evidence="16 17">
    <name type="scientific">Aspergillus heteromorphus CBS 117.55</name>
    <dbReference type="NCBI Taxonomy" id="1448321"/>
    <lineage>
        <taxon>Eukaryota</taxon>
        <taxon>Fungi</taxon>
        <taxon>Dikarya</taxon>
        <taxon>Ascomycota</taxon>
        <taxon>Pezizomycotina</taxon>
        <taxon>Eurotiomycetes</taxon>
        <taxon>Eurotiomycetidae</taxon>
        <taxon>Eurotiales</taxon>
        <taxon>Aspergillaceae</taxon>
        <taxon>Aspergillus</taxon>
        <taxon>Aspergillus subgen. Circumdati</taxon>
    </lineage>
</organism>
<evidence type="ECO:0000256" key="8">
    <source>
        <dbReference type="ARBA" id="ARBA00022989"/>
    </source>
</evidence>
<feature type="transmembrane region" description="Helical" evidence="13">
    <location>
        <begin position="6"/>
        <end position="26"/>
    </location>
</feature>